<dbReference type="InterPro" id="IPR008972">
    <property type="entry name" value="Cupredoxin"/>
</dbReference>
<dbReference type="SUPFAM" id="SSF49503">
    <property type="entry name" value="Cupredoxins"/>
    <property type="match status" value="2"/>
</dbReference>
<dbReference type="Proteomes" id="UP001523262">
    <property type="component" value="Unassembled WGS sequence"/>
</dbReference>
<dbReference type="Pfam" id="PF13473">
    <property type="entry name" value="Cupredoxin_1"/>
    <property type="match status" value="1"/>
</dbReference>
<keyword evidence="1" id="KW-0732">Signal</keyword>
<gene>
    <name evidence="3" type="ORF">NDK43_18695</name>
</gene>
<name>A0ABT0WCJ8_9BACI</name>
<dbReference type="PANTHER" id="PTHR36507">
    <property type="entry name" value="BLL1555 PROTEIN"/>
    <property type="match status" value="1"/>
</dbReference>
<dbReference type="InterPro" id="IPR052721">
    <property type="entry name" value="ET_Amicyanin"/>
</dbReference>
<evidence type="ECO:0000313" key="4">
    <source>
        <dbReference type="Proteomes" id="UP001523262"/>
    </source>
</evidence>
<evidence type="ECO:0000256" key="1">
    <source>
        <dbReference type="SAM" id="SignalP"/>
    </source>
</evidence>
<comment type="caution">
    <text evidence="3">The sequence shown here is derived from an EMBL/GenBank/DDBJ whole genome shotgun (WGS) entry which is preliminary data.</text>
</comment>
<feature type="signal peptide" evidence="1">
    <location>
        <begin position="1"/>
        <end position="23"/>
    </location>
</feature>
<evidence type="ECO:0000259" key="2">
    <source>
        <dbReference type="Pfam" id="PF13473"/>
    </source>
</evidence>
<organism evidence="3 4">
    <name type="scientific">Neobacillus pocheonensis</name>
    <dbReference type="NCBI Taxonomy" id="363869"/>
    <lineage>
        <taxon>Bacteria</taxon>
        <taxon>Bacillati</taxon>
        <taxon>Bacillota</taxon>
        <taxon>Bacilli</taxon>
        <taxon>Bacillales</taxon>
        <taxon>Bacillaceae</taxon>
        <taxon>Neobacillus</taxon>
    </lineage>
</organism>
<reference evidence="3 4" key="1">
    <citation type="submission" date="2022-06" db="EMBL/GenBank/DDBJ databases">
        <authorList>
            <person name="Jeon C.O."/>
        </authorList>
    </citation>
    <scope>NUCLEOTIDE SEQUENCE [LARGE SCALE GENOMIC DNA]</scope>
    <source>
        <strain evidence="3 4">KCTC 13943</strain>
    </source>
</reference>
<accession>A0ABT0WCJ8</accession>
<dbReference type="PANTHER" id="PTHR36507:SF1">
    <property type="entry name" value="BLL1555 PROTEIN"/>
    <property type="match status" value="1"/>
</dbReference>
<dbReference type="PROSITE" id="PS51257">
    <property type="entry name" value="PROKAR_LIPOPROTEIN"/>
    <property type="match status" value="1"/>
</dbReference>
<keyword evidence="4" id="KW-1185">Reference proteome</keyword>
<dbReference type="EMBL" id="JAMQCR010000001">
    <property type="protein sequence ID" value="MCM2534021.1"/>
    <property type="molecule type" value="Genomic_DNA"/>
</dbReference>
<evidence type="ECO:0000313" key="3">
    <source>
        <dbReference type="EMBL" id="MCM2534021.1"/>
    </source>
</evidence>
<dbReference type="InterPro" id="IPR028096">
    <property type="entry name" value="EfeO_Cupredoxin"/>
</dbReference>
<dbReference type="Gene3D" id="2.60.40.420">
    <property type="entry name" value="Cupredoxins - blue copper proteins"/>
    <property type="match status" value="2"/>
</dbReference>
<feature type="domain" description="EfeO-type cupredoxin-like" evidence="2">
    <location>
        <begin position="192"/>
        <end position="267"/>
    </location>
</feature>
<feature type="chain" id="PRO_5045366485" evidence="1">
    <location>
        <begin position="24"/>
        <end position="286"/>
    </location>
</feature>
<sequence>MNKLIKKGTIAIALISALSFSLAGCGATDSAKTAKAKTVTASANVQKESGYNQYIVIEPGGKLGSDGKQHDAFINGDIKITEGQQVTLHFLNYDGGTHTYTSADLGLNVKIKGSTKKGQPEETTYTFTPKKNGDFTWMCADKCDGDNNQWAMAQQGYMQGKITVLPSTNKVQYVSMVINAGYKLGSDGKLHDAFTPGDIAVKAGQPVEVTIYNFDDGTHTLTSNDLGANIQISGSKQKGNPSVTTSTFTPSKKGTFKWMCADKCDGQNGQWAMMQDNYMMGTITTK</sequence>
<protein>
    <submittedName>
        <fullName evidence="3">Cupredoxin domain-containing protein</fullName>
    </submittedName>
</protein>
<proteinExistence type="predicted"/>